<sequence>MGCMGCYDLQVVSSPYNPIKKEALKAIENAEKRFAQRDFAGAKSYGVKAKILCPGLEGISQMVATLEVYIASKVTHNGELDYYCILGLKPSADTQTVKRQYKKLAVLLHLDKNIGSV</sequence>
<proteinExistence type="predicted"/>
<gene>
    <name evidence="2" type="ORF">RIF29_20219</name>
</gene>
<evidence type="ECO:0000313" key="3">
    <source>
        <dbReference type="Proteomes" id="UP001372338"/>
    </source>
</evidence>
<dbReference type="AlphaFoldDB" id="A0AAN9F990"/>
<dbReference type="Proteomes" id="UP001372338">
    <property type="component" value="Unassembled WGS sequence"/>
</dbReference>
<keyword evidence="3" id="KW-1185">Reference proteome</keyword>
<dbReference type="Pfam" id="PF00226">
    <property type="entry name" value="DnaJ"/>
    <property type="match status" value="1"/>
</dbReference>
<dbReference type="SUPFAM" id="SSF46565">
    <property type="entry name" value="Chaperone J-domain"/>
    <property type="match status" value="1"/>
</dbReference>
<dbReference type="PANTHER" id="PTHR44137:SF7">
    <property type="entry name" value="J DOMAIN-CONTAINING PROTEIN"/>
    <property type="match status" value="1"/>
</dbReference>
<accession>A0AAN9F990</accession>
<reference evidence="2 3" key="1">
    <citation type="submission" date="2024-01" db="EMBL/GenBank/DDBJ databases">
        <title>The genomes of 5 underutilized Papilionoideae crops provide insights into root nodulation and disease resistanc.</title>
        <authorList>
            <person name="Yuan L."/>
        </authorList>
    </citation>
    <scope>NUCLEOTIDE SEQUENCE [LARGE SCALE GENOMIC DNA]</scope>
    <source>
        <strain evidence="2">ZHUSHIDOU_FW_LH</strain>
        <tissue evidence="2">Leaf</tissue>
    </source>
</reference>
<dbReference type="InterPro" id="IPR036869">
    <property type="entry name" value="J_dom_sf"/>
</dbReference>
<dbReference type="PANTHER" id="PTHR44137">
    <property type="entry name" value="BNAC03G44070D PROTEIN"/>
    <property type="match status" value="1"/>
</dbReference>
<organism evidence="2 3">
    <name type="scientific">Crotalaria pallida</name>
    <name type="common">Smooth rattlebox</name>
    <name type="synonym">Crotalaria striata</name>
    <dbReference type="NCBI Taxonomy" id="3830"/>
    <lineage>
        <taxon>Eukaryota</taxon>
        <taxon>Viridiplantae</taxon>
        <taxon>Streptophyta</taxon>
        <taxon>Embryophyta</taxon>
        <taxon>Tracheophyta</taxon>
        <taxon>Spermatophyta</taxon>
        <taxon>Magnoliopsida</taxon>
        <taxon>eudicotyledons</taxon>
        <taxon>Gunneridae</taxon>
        <taxon>Pentapetalae</taxon>
        <taxon>rosids</taxon>
        <taxon>fabids</taxon>
        <taxon>Fabales</taxon>
        <taxon>Fabaceae</taxon>
        <taxon>Papilionoideae</taxon>
        <taxon>50 kb inversion clade</taxon>
        <taxon>genistoids sensu lato</taxon>
        <taxon>core genistoids</taxon>
        <taxon>Crotalarieae</taxon>
        <taxon>Crotalaria</taxon>
    </lineage>
</organism>
<dbReference type="PROSITE" id="PS50076">
    <property type="entry name" value="DNAJ_2"/>
    <property type="match status" value="1"/>
</dbReference>
<dbReference type="EMBL" id="JAYWIO010000004">
    <property type="protein sequence ID" value="KAK7267543.1"/>
    <property type="molecule type" value="Genomic_DNA"/>
</dbReference>
<evidence type="ECO:0000259" key="1">
    <source>
        <dbReference type="PROSITE" id="PS50076"/>
    </source>
</evidence>
<dbReference type="Gene3D" id="1.10.287.110">
    <property type="entry name" value="DnaJ domain"/>
    <property type="match status" value="1"/>
</dbReference>
<dbReference type="InterPro" id="IPR001623">
    <property type="entry name" value="DnaJ_domain"/>
</dbReference>
<evidence type="ECO:0000313" key="2">
    <source>
        <dbReference type="EMBL" id="KAK7267543.1"/>
    </source>
</evidence>
<comment type="caution">
    <text evidence="2">The sequence shown here is derived from an EMBL/GenBank/DDBJ whole genome shotgun (WGS) entry which is preliminary data.</text>
</comment>
<name>A0AAN9F990_CROPI</name>
<dbReference type="CDD" id="cd06257">
    <property type="entry name" value="DnaJ"/>
    <property type="match status" value="1"/>
</dbReference>
<feature type="domain" description="J" evidence="1">
    <location>
        <begin position="81"/>
        <end position="117"/>
    </location>
</feature>
<protein>
    <recommendedName>
        <fullName evidence="1">J domain-containing protein</fullName>
    </recommendedName>
</protein>